<dbReference type="Proteomes" id="UP000193577">
    <property type="component" value="Unassembled WGS sequence"/>
</dbReference>
<accession>A0A7I7SAS4</accession>
<organism evidence="1 2">
    <name type="scientific">Mycolicibacillus koreensis</name>
    <dbReference type="NCBI Taxonomy" id="1069220"/>
    <lineage>
        <taxon>Bacteria</taxon>
        <taxon>Bacillati</taxon>
        <taxon>Actinomycetota</taxon>
        <taxon>Actinomycetes</taxon>
        <taxon>Mycobacteriales</taxon>
        <taxon>Mycobacteriaceae</taxon>
        <taxon>Mycolicibacillus</taxon>
    </lineage>
</organism>
<dbReference type="AlphaFoldDB" id="A0A7I7SAS4"/>
<evidence type="ECO:0000313" key="2">
    <source>
        <dbReference type="Proteomes" id="UP000193577"/>
    </source>
</evidence>
<sequence length="77" mass="8719">MKTEKVAFEELRAGDRIVYREGVVVTLLQDREDDPEDFFGRDGMSRFWAQADGGEFGWAKFGPGGIAYRVVDDTGKR</sequence>
<proteinExistence type="predicted"/>
<name>A0A7I7SAS4_9MYCO</name>
<evidence type="ECO:0000313" key="1">
    <source>
        <dbReference type="EMBL" id="OSC32809.1"/>
    </source>
</evidence>
<dbReference type="EMBL" id="NCXO01000032">
    <property type="protein sequence ID" value="OSC32809.1"/>
    <property type="molecule type" value="Genomic_DNA"/>
</dbReference>
<gene>
    <name evidence="1" type="ORF">B8W67_13730</name>
</gene>
<reference evidence="1 2" key="1">
    <citation type="submission" date="2017-04" db="EMBL/GenBank/DDBJ databases">
        <title>The new phylogeny of genus Mycobacterium.</title>
        <authorList>
            <person name="Tortoli E."/>
            <person name="Trovato A."/>
            <person name="Cirillo D.M."/>
        </authorList>
    </citation>
    <scope>NUCLEOTIDE SEQUENCE [LARGE SCALE GENOMIC DNA]</scope>
    <source>
        <strain evidence="1 2">KCTC 19819</strain>
    </source>
</reference>
<keyword evidence="2" id="KW-1185">Reference proteome</keyword>
<protein>
    <submittedName>
        <fullName evidence="1">Uncharacterized protein</fullName>
    </submittedName>
</protein>
<dbReference type="RefSeq" id="WP_085304521.1">
    <property type="nucleotide sequence ID" value="NZ_AP022594.1"/>
</dbReference>
<comment type="caution">
    <text evidence="1">The sequence shown here is derived from an EMBL/GenBank/DDBJ whole genome shotgun (WGS) entry which is preliminary data.</text>
</comment>